<comment type="caution">
    <text evidence="3">The sequence shown here is derived from an EMBL/GenBank/DDBJ whole genome shotgun (WGS) entry which is preliminary data.</text>
</comment>
<dbReference type="AlphaFoldDB" id="A0A2T4UTG3"/>
<evidence type="ECO:0000256" key="1">
    <source>
        <dbReference type="SAM" id="MobiDB-lite"/>
    </source>
</evidence>
<reference evidence="3 4" key="1">
    <citation type="submission" date="2018-03" db="EMBL/GenBank/DDBJ databases">
        <title>Bacteriophage NCPPB3778 and a type I-E CRISPR drive the evolution of the US Biological Select Agent, Rathayibacter toxicus.</title>
        <authorList>
            <person name="Davis E.W.II."/>
            <person name="Tabima J.F."/>
            <person name="Weisberg A.J."/>
            <person name="Dantas Lopes L."/>
            <person name="Wiseman M.S."/>
            <person name="Wiseman M.S."/>
            <person name="Pupko T."/>
            <person name="Belcher M.S."/>
            <person name="Sechler A.J."/>
            <person name="Tancos M.A."/>
            <person name="Schroeder B.K."/>
            <person name="Murray T.D."/>
            <person name="Luster D.G."/>
            <person name="Schneider W.L."/>
            <person name="Rogers E."/>
            <person name="Andreote F.D."/>
            <person name="Grunwald N.J."/>
            <person name="Putnam M.L."/>
            <person name="Chang J.H."/>
        </authorList>
    </citation>
    <scope>NUCLEOTIDE SEQUENCE [LARGE SCALE GENOMIC DNA]</scope>
    <source>
        <strain evidence="3 4">DSM 15933</strain>
    </source>
</reference>
<evidence type="ECO:0000256" key="2">
    <source>
        <dbReference type="SAM" id="Phobius"/>
    </source>
</evidence>
<proteinExistence type="predicted"/>
<gene>
    <name evidence="3" type="ORF">C1I63_08055</name>
</gene>
<feature type="region of interest" description="Disordered" evidence="1">
    <location>
        <begin position="1"/>
        <end position="20"/>
    </location>
</feature>
<dbReference type="EMBL" id="PZPL01000001">
    <property type="protein sequence ID" value="PTL72806.1"/>
    <property type="molecule type" value="Genomic_DNA"/>
</dbReference>
<keyword evidence="4" id="KW-1185">Reference proteome</keyword>
<feature type="transmembrane region" description="Helical" evidence="2">
    <location>
        <begin position="58"/>
        <end position="79"/>
    </location>
</feature>
<name>A0A2T4UTG3_9MICO</name>
<evidence type="ECO:0000313" key="3">
    <source>
        <dbReference type="EMBL" id="PTL72806.1"/>
    </source>
</evidence>
<keyword evidence="2" id="KW-0472">Membrane</keyword>
<sequence length="124" mass="12306">MSITLLPLVPSSATSSPPARPSFLRSAVLARRLRSPREPGLTAVALGLLALTSAVHPVWALPSVGVAAAALVVAVAALLRPGERRLGAAGAAAAVLALAVATVTVPATLRGAGDLLGWIAGLRP</sequence>
<keyword evidence="2" id="KW-1133">Transmembrane helix</keyword>
<accession>A0A2T4UTG3</accession>
<keyword evidence="2" id="KW-0812">Transmembrane</keyword>
<feature type="transmembrane region" description="Helical" evidence="2">
    <location>
        <begin position="86"/>
        <end position="109"/>
    </location>
</feature>
<organism evidence="3 4">
    <name type="scientific">Rathayibacter caricis DSM 15933</name>
    <dbReference type="NCBI Taxonomy" id="1328867"/>
    <lineage>
        <taxon>Bacteria</taxon>
        <taxon>Bacillati</taxon>
        <taxon>Actinomycetota</taxon>
        <taxon>Actinomycetes</taxon>
        <taxon>Micrococcales</taxon>
        <taxon>Microbacteriaceae</taxon>
        <taxon>Rathayibacter</taxon>
    </lineage>
</organism>
<dbReference type="RefSeq" id="WP_107574451.1">
    <property type="nucleotide sequence ID" value="NZ_PZPL01000001.1"/>
</dbReference>
<evidence type="ECO:0000313" key="4">
    <source>
        <dbReference type="Proteomes" id="UP000241085"/>
    </source>
</evidence>
<dbReference type="Proteomes" id="UP000241085">
    <property type="component" value="Unassembled WGS sequence"/>
</dbReference>
<protein>
    <submittedName>
        <fullName evidence="3">Uncharacterized protein</fullName>
    </submittedName>
</protein>